<dbReference type="RefSeq" id="WP_022421030.1">
    <property type="nucleotide sequence ID" value="NZ_JAGZMZ010000004.1"/>
</dbReference>
<feature type="transmembrane region" description="Helical" evidence="1">
    <location>
        <begin position="96"/>
        <end position="113"/>
    </location>
</feature>
<dbReference type="EMBL" id="QRPK01000048">
    <property type="protein sequence ID" value="RHM08481.1"/>
    <property type="molecule type" value="Genomic_DNA"/>
</dbReference>
<dbReference type="EMBL" id="JAGZMZ010000004">
    <property type="protein sequence ID" value="MBS4883596.1"/>
    <property type="molecule type" value="Genomic_DNA"/>
</dbReference>
<gene>
    <name evidence="3" type="ORF">DWZ83_08125</name>
    <name evidence="2" type="ORF">KHZ85_02400</name>
</gene>
<comment type="caution">
    <text evidence="3">The sequence shown here is derived from an EMBL/GenBank/DDBJ whole genome shotgun (WGS) entry which is preliminary data.</text>
</comment>
<keyword evidence="4" id="KW-1185">Reference proteome</keyword>
<evidence type="ECO:0000313" key="4">
    <source>
        <dbReference type="Proteomes" id="UP000284868"/>
    </source>
</evidence>
<reference evidence="3 4" key="1">
    <citation type="submission" date="2018-08" db="EMBL/GenBank/DDBJ databases">
        <title>A genome reference for cultivated species of the human gut microbiota.</title>
        <authorList>
            <person name="Zou Y."/>
            <person name="Xue W."/>
            <person name="Luo G."/>
        </authorList>
    </citation>
    <scope>NUCLEOTIDE SEQUENCE [LARGE SCALE GENOMIC DNA]</scope>
    <source>
        <strain evidence="3 4">AF35-6BH</strain>
    </source>
</reference>
<proteinExistence type="predicted"/>
<evidence type="ECO:0000313" key="3">
    <source>
        <dbReference type="EMBL" id="RHM08481.1"/>
    </source>
</evidence>
<evidence type="ECO:0000313" key="2">
    <source>
        <dbReference type="EMBL" id="MBS4883596.1"/>
    </source>
</evidence>
<protein>
    <submittedName>
        <fullName evidence="3">DUF454 domain-containing protein</fullName>
    </submittedName>
    <submittedName>
        <fullName evidence="2">YbaN family protein</fullName>
    </submittedName>
</protein>
<dbReference type="PIRSF" id="PIRSF016789">
    <property type="entry name" value="DUF454"/>
    <property type="match status" value="1"/>
</dbReference>
<name>A0A415P6Y7_9FIRM</name>
<dbReference type="Proteomes" id="UP000753219">
    <property type="component" value="Unassembled WGS sequence"/>
</dbReference>
<dbReference type="Proteomes" id="UP000284868">
    <property type="component" value="Unassembled WGS sequence"/>
</dbReference>
<dbReference type="GO" id="GO:0005886">
    <property type="term" value="C:plasma membrane"/>
    <property type="evidence" value="ECO:0007669"/>
    <property type="project" value="TreeGrafter"/>
</dbReference>
<dbReference type="OrthoDB" id="5690292at2"/>
<dbReference type="Pfam" id="PF04304">
    <property type="entry name" value="DUF454"/>
    <property type="match status" value="1"/>
</dbReference>
<keyword evidence="1" id="KW-0472">Membrane</keyword>
<keyword evidence="1" id="KW-1133">Transmembrane helix</keyword>
<reference evidence="2" key="2">
    <citation type="submission" date="2021-02" db="EMBL/GenBank/DDBJ databases">
        <title>Infant gut strain persistence is associated with maternal origin, phylogeny, and functional potential including surface adhesion and iron acquisition.</title>
        <authorList>
            <person name="Lou Y.C."/>
        </authorList>
    </citation>
    <scope>NUCLEOTIDE SEQUENCE</scope>
    <source>
        <strain evidence="2">L3_108_103G1_dasL3_108_103G1_concoct_2</strain>
    </source>
</reference>
<dbReference type="PANTHER" id="PTHR35813:SF1">
    <property type="entry name" value="INNER MEMBRANE PROTEIN YBAN"/>
    <property type="match status" value="1"/>
</dbReference>
<dbReference type="InterPro" id="IPR007401">
    <property type="entry name" value="DUF454"/>
</dbReference>
<feature type="transmembrane region" description="Helical" evidence="1">
    <location>
        <begin position="6"/>
        <end position="39"/>
    </location>
</feature>
<accession>A0A415P6Y7</accession>
<evidence type="ECO:0000256" key="1">
    <source>
        <dbReference type="SAM" id="Phobius"/>
    </source>
</evidence>
<sequence length="119" mass="13863">MKIIYFILACISSALGAIGVLLPVLPTTPFLLLAAVLFAKSSKRLHQWFVQTKLYQKHLDSFVRNREMTLQTKVRLLSFASIMILLAIYFTNSLHLQIFLLLLMLIKYYYFIVHIKTIR</sequence>
<dbReference type="AlphaFoldDB" id="A0A415P6Y7"/>
<dbReference type="PANTHER" id="PTHR35813">
    <property type="entry name" value="INNER MEMBRANE PROTEIN YBAN"/>
    <property type="match status" value="1"/>
</dbReference>
<keyword evidence="1" id="KW-0812">Transmembrane</keyword>
<feature type="transmembrane region" description="Helical" evidence="1">
    <location>
        <begin position="74"/>
        <end position="90"/>
    </location>
</feature>
<organism evidence="3 4">
    <name type="scientific">Amedibacillus dolichus</name>
    <dbReference type="NCBI Taxonomy" id="31971"/>
    <lineage>
        <taxon>Bacteria</taxon>
        <taxon>Bacillati</taxon>
        <taxon>Bacillota</taxon>
        <taxon>Erysipelotrichia</taxon>
        <taxon>Erysipelotrichales</taxon>
        <taxon>Erysipelotrichaceae</taxon>
        <taxon>Amedibacillus</taxon>
    </lineage>
</organism>